<evidence type="ECO:0000313" key="4">
    <source>
        <dbReference type="Proteomes" id="UP000245396"/>
    </source>
</evidence>
<reference evidence="3 4" key="1">
    <citation type="submission" date="2018-05" db="EMBL/GenBank/DDBJ databases">
        <title>Genomic Encyclopedia of Type Strains, Phase IV (KMG-IV): sequencing the most valuable type-strain genomes for metagenomic binning, comparative biology and taxonomic classification.</title>
        <authorList>
            <person name="Goeker M."/>
        </authorList>
    </citation>
    <scope>NUCLEOTIDE SEQUENCE [LARGE SCALE GENOMIC DNA]</scope>
    <source>
        <strain evidence="3 4">DSM 6986</strain>
    </source>
</reference>
<feature type="chain" id="PRO_5016356643" evidence="2">
    <location>
        <begin position="28"/>
        <end position="345"/>
    </location>
</feature>
<dbReference type="PANTHER" id="PTHR33376:SF15">
    <property type="entry name" value="BLL6794 PROTEIN"/>
    <property type="match status" value="1"/>
</dbReference>
<name>A0A316BKI5_PSESE</name>
<keyword evidence="1 2" id="KW-0732">Signal</keyword>
<proteinExistence type="predicted"/>
<dbReference type="CDD" id="cd13665">
    <property type="entry name" value="PBP2_TRAP_Dctp3_4"/>
    <property type="match status" value="1"/>
</dbReference>
<dbReference type="InterPro" id="IPR038404">
    <property type="entry name" value="TRAP_DctP_sf"/>
</dbReference>
<dbReference type="RefSeq" id="WP_244916240.1">
    <property type="nucleotide sequence ID" value="NZ_QGGG01000028.1"/>
</dbReference>
<dbReference type="PROSITE" id="PS51257">
    <property type="entry name" value="PROKAR_LIPOPROTEIN"/>
    <property type="match status" value="1"/>
</dbReference>
<dbReference type="InterPro" id="IPR018389">
    <property type="entry name" value="DctP_fam"/>
</dbReference>
<feature type="signal peptide" evidence="2">
    <location>
        <begin position="1"/>
        <end position="27"/>
    </location>
</feature>
<protein>
    <submittedName>
        <fullName evidence="3">TRAP-type C4-dicarboxylate transport system substrate-binding protein</fullName>
    </submittedName>
</protein>
<evidence type="ECO:0000256" key="1">
    <source>
        <dbReference type="ARBA" id="ARBA00022729"/>
    </source>
</evidence>
<dbReference type="NCBIfam" id="NF037995">
    <property type="entry name" value="TRAP_S1"/>
    <property type="match status" value="1"/>
</dbReference>
<sequence>MAFKLRITGAAIGAMIAGCAGFGVAQAQDSNVTLRLSHNLPTNNALHYGVMEPWAKAVSEASGDSIKIDIYPAQQLGAAKDHYNMARDGIVDIAFYLVGIEPGRFPIVSGAEIPFLVSDNDKGSRALYEWYSSYMDTEMPDVKVCAMFYDGGGSIHSRKKVEVPEDLQGMKIRSPNKMAAELYRLAGGAPIQMSANDAAEAVERGVVDAVSFPWKLTTSLGADRVLKYHMDAKLYSLATALLINKSSYDALSDKQKAAIDQNCGADASEHMPRAWTEYEDEGREILKNKEGHEIVSLSPEHLELWKAMSANVRAAWEKEVAATGADGARIFDELKSKLDSYNASY</sequence>
<dbReference type="Pfam" id="PF03480">
    <property type="entry name" value="DctP"/>
    <property type="match status" value="1"/>
</dbReference>
<dbReference type="PANTHER" id="PTHR33376">
    <property type="match status" value="1"/>
</dbReference>
<dbReference type="STRING" id="1192868.GCA_000304395_00542"/>
<organism evidence="3 4">
    <name type="scientific">Pseudaminobacter salicylatoxidans</name>
    <dbReference type="NCBI Taxonomy" id="93369"/>
    <lineage>
        <taxon>Bacteria</taxon>
        <taxon>Pseudomonadati</taxon>
        <taxon>Pseudomonadota</taxon>
        <taxon>Alphaproteobacteria</taxon>
        <taxon>Hyphomicrobiales</taxon>
        <taxon>Phyllobacteriaceae</taxon>
        <taxon>Pseudaminobacter</taxon>
    </lineage>
</organism>
<evidence type="ECO:0000313" key="3">
    <source>
        <dbReference type="EMBL" id="PWJ73189.1"/>
    </source>
</evidence>
<dbReference type="AlphaFoldDB" id="A0A316BKI5"/>
<evidence type="ECO:0000256" key="2">
    <source>
        <dbReference type="SAM" id="SignalP"/>
    </source>
</evidence>
<gene>
    <name evidence="3" type="ORF">C7441_12821</name>
</gene>
<dbReference type="Gene3D" id="3.40.190.170">
    <property type="entry name" value="Bacterial extracellular solute-binding protein, family 7"/>
    <property type="match status" value="1"/>
</dbReference>
<dbReference type="EMBL" id="QGGG01000028">
    <property type="protein sequence ID" value="PWJ73189.1"/>
    <property type="molecule type" value="Genomic_DNA"/>
</dbReference>
<comment type="caution">
    <text evidence="3">The sequence shown here is derived from an EMBL/GenBank/DDBJ whole genome shotgun (WGS) entry which is preliminary data.</text>
</comment>
<dbReference type="GO" id="GO:0055085">
    <property type="term" value="P:transmembrane transport"/>
    <property type="evidence" value="ECO:0007669"/>
    <property type="project" value="InterPro"/>
</dbReference>
<dbReference type="Proteomes" id="UP000245396">
    <property type="component" value="Unassembled WGS sequence"/>
</dbReference>
<accession>A0A316BKI5</accession>
<keyword evidence="4" id="KW-1185">Reference proteome</keyword>